<keyword evidence="11" id="KW-1185">Reference proteome</keyword>
<dbReference type="Gene3D" id="3.40.640.10">
    <property type="entry name" value="Type I PLP-dependent aspartate aminotransferase-like (Major domain)"/>
    <property type="match status" value="1"/>
</dbReference>
<comment type="cofactor">
    <cofactor evidence="1 8">
        <name>pyridoxal 5'-phosphate</name>
        <dbReference type="ChEBI" id="CHEBI:597326"/>
    </cofactor>
</comment>
<dbReference type="RefSeq" id="WP_215917132.1">
    <property type="nucleotide sequence ID" value="NZ_JAHKNI010000003.1"/>
</dbReference>
<evidence type="ECO:0000313" key="11">
    <source>
        <dbReference type="Proteomes" id="UP000733379"/>
    </source>
</evidence>
<feature type="domain" description="Aminotransferase class I/classII large" evidence="9">
    <location>
        <begin position="35"/>
        <end position="377"/>
    </location>
</feature>
<keyword evidence="6 10" id="KW-0012">Acyltransferase</keyword>
<dbReference type="PANTHER" id="PTHR13693">
    <property type="entry name" value="CLASS II AMINOTRANSFERASE/8-AMINO-7-OXONONANOATE SYNTHASE"/>
    <property type="match status" value="1"/>
</dbReference>
<protein>
    <recommendedName>
        <fullName evidence="3">8-amino-7-oxononanoate synthase</fullName>
        <ecNumber evidence="3">2.3.1.47</ecNumber>
    </recommendedName>
</protein>
<dbReference type="InterPro" id="IPR015422">
    <property type="entry name" value="PyrdxlP-dep_Trfase_small"/>
</dbReference>
<gene>
    <name evidence="10" type="ORF">KO481_12125</name>
</gene>
<reference evidence="10 11" key="1">
    <citation type="submission" date="2021-06" db="EMBL/GenBank/DDBJ databases">
        <title>Actinomycetes sequencing.</title>
        <authorList>
            <person name="Shan Q."/>
        </authorList>
    </citation>
    <scope>NUCLEOTIDE SEQUENCE [LARGE SCALE GENOMIC DNA]</scope>
    <source>
        <strain evidence="10 11">NEAU-G5</strain>
    </source>
</reference>
<organism evidence="10 11">
    <name type="scientific">Nocardia albiluteola</name>
    <dbReference type="NCBI Taxonomy" id="2842303"/>
    <lineage>
        <taxon>Bacteria</taxon>
        <taxon>Bacillati</taxon>
        <taxon>Actinomycetota</taxon>
        <taxon>Actinomycetes</taxon>
        <taxon>Mycobacteriales</taxon>
        <taxon>Nocardiaceae</taxon>
        <taxon>Nocardia</taxon>
    </lineage>
</organism>
<dbReference type="PANTHER" id="PTHR13693:SF102">
    <property type="entry name" value="2-AMINO-3-KETOBUTYRATE COENZYME A LIGASE, MITOCHONDRIAL"/>
    <property type="match status" value="1"/>
</dbReference>
<dbReference type="InterPro" id="IPR004839">
    <property type="entry name" value="Aminotransferase_I/II_large"/>
</dbReference>
<evidence type="ECO:0000313" key="10">
    <source>
        <dbReference type="EMBL" id="MBU3062270.1"/>
    </source>
</evidence>
<evidence type="ECO:0000256" key="1">
    <source>
        <dbReference type="ARBA" id="ARBA00001933"/>
    </source>
</evidence>
<dbReference type="PROSITE" id="PS00599">
    <property type="entry name" value="AA_TRANSFER_CLASS_2"/>
    <property type="match status" value="1"/>
</dbReference>
<comment type="similarity">
    <text evidence="2 8">Belongs to the class-II pyridoxal-phosphate-dependent aminotransferase family.</text>
</comment>
<dbReference type="InterPro" id="IPR050087">
    <property type="entry name" value="AON_synthase_class-II"/>
</dbReference>
<evidence type="ECO:0000256" key="8">
    <source>
        <dbReference type="RuleBase" id="RU003693"/>
    </source>
</evidence>
<evidence type="ECO:0000256" key="5">
    <source>
        <dbReference type="ARBA" id="ARBA00022898"/>
    </source>
</evidence>
<accession>A0ABS6AW56</accession>
<evidence type="ECO:0000256" key="2">
    <source>
        <dbReference type="ARBA" id="ARBA00008392"/>
    </source>
</evidence>
<evidence type="ECO:0000256" key="6">
    <source>
        <dbReference type="ARBA" id="ARBA00023315"/>
    </source>
</evidence>
<dbReference type="InterPro" id="IPR011282">
    <property type="entry name" value="2am3keto_CoA_ligase"/>
</dbReference>
<dbReference type="InterPro" id="IPR015424">
    <property type="entry name" value="PyrdxlP-dep_Trfase"/>
</dbReference>
<dbReference type="EC" id="2.3.1.47" evidence="3"/>
<dbReference type="Pfam" id="PF00155">
    <property type="entry name" value="Aminotran_1_2"/>
    <property type="match status" value="1"/>
</dbReference>
<dbReference type="EMBL" id="JAHKNI010000003">
    <property type="protein sequence ID" value="MBU3062270.1"/>
    <property type="molecule type" value="Genomic_DNA"/>
</dbReference>
<dbReference type="GO" id="GO:0008890">
    <property type="term" value="F:glycine C-acetyltransferase activity"/>
    <property type="evidence" value="ECO:0007669"/>
    <property type="project" value="UniProtKB-EC"/>
</dbReference>
<dbReference type="SUPFAM" id="SSF53383">
    <property type="entry name" value="PLP-dependent transferases"/>
    <property type="match status" value="1"/>
</dbReference>
<dbReference type="NCBIfam" id="TIGR01822">
    <property type="entry name" value="2am3keto_CoA"/>
    <property type="match status" value="1"/>
</dbReference>
<dbReference type="CDD" id="cd06454">
    <property type="entry name" value="KBL_like"/>
    <property type="match status" value="1"/>
</dbReference>
<dbReference type="Gene3D" id="3.90.1150.10">
    <property type="entry name" value="Aspartate Aminotransferase, domain 1"/>
    <property type="match status" value="1"/>
</dbReference>
<keyword evidence="5 8" id="KW-0663">Pyridoxal phosphate</keyword>
<evidence type="ECO:0000256" key="4">
    <source>
        <dbReference type="ARBA" id="ARBA00022679"/>
    </source>
</evidence>
<dbReference type="InterPro" id="IPR001917">
    <property type="entry name" value="Aminotrans_II_pyridoxalP_BS"/>
</dbReference>
<proteinExistence type="inferred from homology"/>
<dbReference type="InterPro" id="IPR015421">
    <property type="entry name" value="PyrdxlP-dep_Trfase_major"/>
</dbReference>
<comment type="caution">
    <text evidence="10">The sequence shown here is derived from an EMBL/GenBank/DDBJ whole genome shotgun (WGS) entry which is preliminary data.</text>
</comment>
<comment type="catalytic activity">
    <reaction evidence="7">
        <text>6-carboxyhexanoyl-[ACP] + L-alanine + H(+) = (8S)-8-amino-7-oxononanoate + holo-[ACP] + CO2</text>
        <dbReference type="Rhea" id="RHEA:42288"/>
        <dbReference type="Rhea" id="RHEA-COMP:9685"/>
        <dbReference type="Rhea" id="RHEA-COMP:9955"/>
        <dbReference type="ChEBI" id="CHEBI:15378"/>
        <dbReference type="ChEBI" id="CHEBI:16526"/>
        <dbReference type="ChEBI" id="CHEBI:57972"/>
        <dbReference type="ChEBI" id="CHEBI:64479"/>
        <dbReference type="ChEBI" id="CHEBI:78846"/>
        <dbReference type="ChEBI" id="CHEBI:149468"/>
        <dbReference type="EC" id="2.3.1.47"/>
    </reaction>
</comment>
<evidence type="ECO:0000259" key="9">
    <source>
        <dbReference type="Pfam" id="PF00155"/>
    </source>
</evidence>
<evidence type="ECO:0000256" key="3">
    <source>
        <dbReference type="ARBA" id="ARBA00013187"/>
    </source>
</evidence>
<evidence type="ECO:0000256" key="7">
    <source>
        <dbReference type="ARBA" id="ARBA00047715"/>
    </source>
</evidence>
<dbReference type="NCBIfam" id="NF005394">
    <property type="entry name" value="PRK06939.1"/>
    <property type="match status" value="1"/>
</dbReference>
<sequence>MFTIRDELRTVLRDVAPERPIETPQSTRISVAGHELLNFCANDYLGLANHPRVLAAAKSALDTHGFDMASVRFVCGTQPLHIELERAISGLLRTEAALLQGSCFDANGGIFQALLDNRDAVISDALNHASIIDGIRLCQAARFRYRTRDIDDLEAQLRQAAGYRRRLVVTDGVFSMDGSRAPLAAICDLAERHDAMVMVDDSHGVGVLGVTGAGTAEAAGVQDRVDIVTGTLGKALGGASGGFVAGRSEIVELLRRHSRPYVFSNAVPPVVAAGSLAAIELVKTGAADRHRLRENTESFRRSMIEAGFELLPGDHPIVPVMFGDSALADRMSAALSAHGVHAVAFAHPVVARGAARIRVQLSAAHTDAEIAYCVDAFVRARNDVAAGGNA</sequence>
<keyword evidence="4 10" id="KW-0808">Transferase</keyword>
<name>A0ABS6AW56_9NOCA</name>
<dbReference type="Proteomes" id="UP000733379">
    <property type="component" value="Unassembled WGS sequence"/>
</dbReference>